<dbReference type="AlphaFoldDB" id="M1DX80"/>
<keyword evidence="3" id="KW-1185">Reference proteome</keyword>
<feature type="compositionally biased region" description="Low complexity" evidence="1">
    <location>
        <begin position="116"/>
        <end position="127"/>
    </location>
</feature>
<evidence type="ECO:0000313" key="3">
    <source>
        <dbReference type="Proteomes" id="UP000011115"/>
    </source>
</evidence>
<dbReference type="Gramene" id="PGSC0003DMT400095871">
    <property type="protein sequence ID" value="PGSC0003DMT400095871"/>
    <property type="gene ID" value="PGSC0003DMG400045442"/>
</dbReference>
<feature type="compositionally biased region" description="Polar residues" evidence="1">
    <location>
        <begin position="76"/>
        <end position="91"/>
    </location>
</feature>
<reference evidence="3" key="1">
    <citation type="journal article" date="2011" name="Nature">
        <title>Genome sequence and analysis of the tuber crop potato.</title>
        <authorList>
            <consortium name="The Potato Genome Sequencing Consortium"/>
        </authorList>
    </citation>
    <scope>NUCLEOTIDE SEQUENCE [LARGE SCALE GENOMIC DNA]</scope>
    <source>
        <strain evidence="3">cv. DM1-3 516 R44</strain>
    </source>
</reference>
<feature type="region of interest" description="Disordered" evidence="1">
    <location>
        <begin position="36"/>
        <end position="136"/>
    </location>
</feature>
<organism evidence="2 3">
    <name type="scientific">Solanum tuberosum</name>
    <name type="common">Potato</name>
    <dbReference type="NCBI Taxonomy" id="4113"/>
    <lineage>
        <taxon>Eukaryota</taxon>
        <taxon>Viridiplantae</taxon>
        <taxon>Streptophyta</taxon>
        <taxon>Embryophyta</taxon>
        <taxon>Tracheophyta</taxon>
        <taxon>Spermatophyta</taxon>
        <taxon>Magnoliopsida</taxon>
        <taxon>eudicotyledons</taxon>
        <taxon>Gunneridae</taxon>
        <taxon>Pentapetalae</taxon>
        <taxon>asterids</taxon>
        <taxon>lamiids</taxon>
        <taxon>Solanales</taxon>
        <taxon>Solanaceae</taxon>
        <taxon>Solanoideae</taxon>
        <taxon>Solaneae</taxon>
        <taxon>Solanum</taxon>
    </lineage>
</organism>
<dbReference type="EnsemblPlants" id="PGSC0003DMT400095871">
    <property type="protein sequence ID" value="PGSC0003DMT400095871"/>
    <property type="gene ID" value="PGSC0003DMG400045442"/>
</dbReference>
<protein>
    <submittedName>
        <fullName evidence="2">Uncharacterized protein</fullName>
    </submittedName>
</protein>
<dbReference type="HOGENOM" id="CLU_1879080_0_0_1"/>
<name>M1DX80_SOLTU</name>
<evidence type="ECO:0000313" key="2">
    <source>
        <dbReference type="EnsemblPlants" id="PGSC0003DMT400095871"/>
    </source>
</evidence>
<proteinExistence type="predicted"/>
<dbReference type="Proteomes" id="UP000011115">
    <property type="component" value="Unassembled WGS sequence"/>
</dbReference>
<sequence>MNNGPLICRWTQHLPVDVNHGTLHRPWTTSRAVLALMGARKSPPGPDVRPRDPSRSVVVTTDRGGARGSPPKKQLNKSSKCQPTTGPTGSGSDPRFSLSEVQSTVDRTDRGSLHGPSVSPSVASRSRIGPVSASSG</sequence>
<dbReference type="InParanoid" id="M1DX80"/>
<accession>M1DX80</accession>
<reference evidence="2" key="2">
    <citation type="submission" date="2015-06" db="UniProtKB">
        <authorList>
            <consortium name="EnsemblPlants"/>
        </authorList>
    </citation>
    <scope>IDENTIFICATION</scope>
    <source>
        <strain evidence="2">DM1-3 516 R44</strain>
    </source>
</reference>
<dbReference type="PaxDb" id="4113-PGSC0003DMT400095871"/>
<evidence type="ECO:0000256" key="1">
    <source>
        <dbReference type="SAM" id="MobiDB-lite"/>
    </source>
</evidence>